<feature type="domain" description="HAMP" evidence="6">
    <location>
        <begin position="314"/>
        <end position="368"/>
    </location>
</feature>
<dbReference type="SUPFAM" id="SSF55874">
    <property type="entry name" value="ATPase domain of HSP90 chaperone/DNA topoisomerase II/histidine kinase"/>
    <property type="match status" value="1"/>
</dbReference>
<dbReference type="InterPro" id="IPR050640">
    <property type="entry name" value="Bact_2-comp_sensor_kinase"/>
</dbReference>
<dbReference type="Gene3D" id="3.30.565.10">
    <property type="entry name" value="Histidine kinase-like ATPase, C-terminal domain"/>
    <property type="match status" value="1"/>
</dbReference>
<dbReference type="EMBL" id="BQNJ01000001">
    <property type="protein sequence ID" value="GKG99149.1"/>
    <property type="molecule type" value="Genomic_DNA"/>
</dbReference>
<dbReference type="InterPro" id="IPR010559">
    <property type="entry name" value="Sig_transdc_His_kin_internal"/>
</dbReference>
<comment type="subcellular location">
    <subcellularLocation>
        <location evidence="1">Membrane</location>
    </subcellularLocation>
</comment>
<proteinExistence type="predicted"/>
<keyword evidence="2" id="KW-0597">Phosphoprotein</keyword>
<dbReference type="AlphaFoldDB" id="A0AA37JCI7"/>
<dbReference type="SMART" id="SM00304">
    <property type="entry name" value="HAMP"/>
    <property type="match status" value="1"/>
</dbReference>
<dbReference type="PANTHER" id="PTHR34220:SF7">
    <property type="entry name" value="SENSOR HISTIDINE KINASE YPDA"/>
    <property type="match status" value="1"/>
</dbReference>
<dbReference type="Pfam" id="PF00672">
    <property type="entry name" value="HAMP"/>
    <property type="match status" value="1"/>
</dbReference>
<evidence type="ECO:0000256" key="2">
    <source>
        <dbReference type="ARBA" id="ARBA00022553"/>
    </source>
</evidence>
<dbReference type="Pfam" id="PF02518">
    <property type="entry name" value="HATPase_c"/>
    <property type="match status" value="1"/>
</dbReference>
<comment type="caution">
    <text evidence="7">The sequence shown here is derived from an EMBL/GenBank/DDBJ whole genome shotgun (WGS) entry which is preliminary data.</text>
</comment>
<dbReference type="InterPro" id="IPR036890">
    <property type="entry name" value="HATPase_C_sf"/>
</dbReference>
<organism evidence="7 8">
    <name type="scientific">Hungatella hathewayi</name>
    <dbReference type="NCBI Taxonomy" id="154046"/>
    <lineage>
        <taxon>Bacteria</taxon>
        <taxon>Bacillati</taxon>
        <taxon>Bacillota</taxon>
        <taxon>Clostridia</taxon>
        <taxon>Lachnospirales</taxon>
        <taxon>Lachnospiraceae</taxon>
        <taxon>Hungatella</taxon>
    </lineage>
</organism>
<keyword evidence="5" id="KW-1133">Transmembrane helix</keyword>
<dbReference type="GO" id="GO:0016020">
    <property type="term" value="C:membrane"/>
    <property type="evidence" value="ECO:0007669"/>
    <property type="project" value="UniProtKB-SubCell"/>
</dbReference>
<dbReference type="SUPFAM" id="SSF158472">
    <property type="entry name" value="HAMP domain-like"/>
    <property type="match status" value="1"/>
</dbReference>
<dbReference type="GO" id="GO:0000155">
    <property type="term" value="F:phosphorelay sensor kinase activity"/>
    <property type="evidence" value="ECO:0007669"/>
    <property type="project" value="InterPro"/>
</dbReference>
<keyword evidence="3" id="KW-0808">Transferase</keyword>
<accession>A0AA37JCI7</accession>
<dbReference type="Gene3D" id="1.10.287.130">
    <property type="match status" value="1"/>
</dbReference>
<dbReference type="Proteomes" id="UP001055091">
    <property type="component" value="Unassembled WGS sequence"/>
</dbReference>
<evidence type="ECO:0000256" key="4">
    <source>
        <dbReference type="ARBA" id="ARBA00022777"/>
    </source>
</evidence>
<gene>
    <name evidence="7" type="ORF">CE91St55_11310</name>
</gene>
<evidence type="ECO:0000259" key="6">
    <source>
        <dbReference type="PROSITE" id="PS50885"/>
    </source>
</evidence>
<dbReference type="CDD" id="cd06225">
    <property type="entry name" value="HAMP"/>
    <property type="match status" value="1"/>
</dbReference>
<evidence type="ECO:0000256" key="3">
    <source>
        <dbReference type="ARBA" id="ARBA00022679"/>
    </source>
</evidence>
<dbReference type="InterPro" id="IPR003660">
    <property type="entry name" value="HAMP_dom"/>
</dbReference>
<dbReference type="RefSeq" id="WP_243691357.1">
    <property type="nucleotide sequence ID" value="NZ_BQNJ01000001.1"/>
</dbReference>
<evidence type="ECO:0000313" key="8">
    <source>
        <dbReference type="Proteomes" id="UP001055091"/>
    </source>
</evidence>
<evidence type="ECO:0000313" key="7">
    <source>
        <dbReference type="EMBL" id="GKG99149.1"/>
    </source>
</evidence>
<dbReference type="Pfam" id="PF06580">
    <property type="entry name" value="His_kinase"/>
    <property type="match status" value="1"/>
</dbReference>
<evidence type="ECO:0000256" key="5">
    <source>
        <dbReference type="SAM" id="Phobius"/>
    </source>
</evidence>
<keyword evidence="5" id="KW-0812">Transmembrane</keyword>
<dbReference type="Gene3D" id="3.30.450.20">
    <property type="entry name" value="PAS domain"/>
    <property type="match status" value="1"/>
</dbReference>
<dbReference type="PROSITE" id="PS50885">
    <property type="entry name" value="HAMP"/>
    <property type="match status" value="1"/>
</dbReference>
<feature type="transmembrane region" description="Helical" evidence="5">
    <location>
        <begin position="290"/>
        <end position="309"/>
    </location>
</feature>
<feature type="transmembrane region" description="Helical" evidence="5">
    <location>
        <begin position="16"/>
        <end position="36"/>
    </location>
</feature>
<dbReference type="InterPro" id="IPR003594">
    <property type="entry name" value="HATPase_dom"/>
</dbReference>
<protein>
    <recommendedName>
        <fullName evidence="6">HAMP domain-containing protein</fullName>
    </recommendedName>
</protein>
<sequence length="589" mass="66289">MSGKGYFSRLESKFTFMYTIILIVVITCIACSIGQYSNSILKKKSLDSCIQKLDFAGERFGLILDRIENESLLLTLNQASRHEAAKKEAASPYEEHMEAASFSSYLVEFLSTQSAVESISYYSPDGSFFYQDNYGVLPPVKIEIPQEVREEFFSSSLKSSWYIHEAPNSEAGGNLTFTCLKKSFAFTGEPLGFFALTVSPSQIREIYSGFFSENEIFMITDKNGLICASTKEALSGKRVKEVFSDGASLQTGNTITLDSTKYLCTFQPEKDLNLFALTPESQVYHDSRSLVSVILAIGIISSIFTFFLFRYSTRKIMLPVNQIISNVRAMSDGDYGVRISVREGQTDEISLLAGQINRMAKNTQDLLARVHRENELKRRYELSCIQLQMQPHFLYNTLETLCGMIEMNNKSEAIGLVNLISGFYRGALGKGKEIITLEQELKITRDYLKIMQKRYPGCFYFETSMEPEVLSCCIPKLTLQPLVENSIIHGLQLFTSDRAGLITITGYTEDSLICLKITDNGSGMDDETVARLNSQIFSEERSSFGIHSIKKRLKLYFAVADIVVTSKIAEGTVITIRISRQQENPDRKD</sequence>
<evidence type="ECO:0000256" key="1">
    <source>
        <dbReference type="ARBA" id="ARBA00004370"/>
    </source>
</evidence>
<name>A0AA37JCI7_9FIRM</name>
<keyword evidence="4" id="KW-0418">Kinase</keyword>
<dbReference type="PANTHER" id="PTHR34220">
    <property type="entry name" value="SENSOR HISTIDINE KINASE YPDA"/>
    <property type="match status" value="1"/>
</dbReference>
<keyword evidence="5" id="KW-0472">Membrane</keyword>
<reference evidence="7" key="1">
    <citation type="submission" date="2022-01" db="EMBL/GenBank/DDBJ databases">
        <title>Novel bile acid biosynthetic pathways are enriched in the microbiome of centenarians.</title>
        <authorList>
            <person name="Sato Y."/>
            <person name="Atarashi K."/>
            <person name="Plichta R.D."/>
            <person name="Arai Y."/>
            <person name="Sasajima S."/>
            <person name="Kearney M.S."/>
            <person name="Suda W."/>
            <person name="Takeshita K."/>
            <person name="Sasaki T."/>
            <person name="Okamoto S."/>
            <person name="Skelly N.A."/>
            <person name="Okamura Y."/>
            <person name="Vlamakis H."/>
            <person name="Li Y."/>
            <person name="Tanoue T."/>
            <person name="Takei H."/>
            <person name="Nittono H."/>
            <person name="Narushima S."/>
            <person name="Irie J."/>
            <person name="Itoh H."/>
            <person name="Moriya K."/>
            <person name="Sugiura Y."/>
            <person name="Suematsu M."/>
            <person name="Moritoki N."/>
            <person name="Shibata S."/>
            <person name="Littman R.D."/>
            <person name="Fischbach A.M."/>
            <person name="Uwamino Y."/>
            <person name="Inoue T."/>
            <person name="Honda A."/>
            <person name="Hattori M."/>
            <person name="Murai T."/>
            <person name="Xavier J.R."/>
            <person name="Hirose N."/>
            <person name="Honda K."/>
        </authorList>
    </citation>
    <scope>NUCLEOTIDE SEQUENCE</scope>
    <source>
        <strain evidence="7">CE91-St55</strain>
    </source>
</reference>